<evidence type="ECO:0000313" key="4">
    <source>
        <dbReference type="Proteomes" id="UP001297370"/>
    </source>
</evidence>
<dbReference type="AlphaFoldDB" id="A0AAJ1B758"/>
<dbReference type="Proteomes" id="UP001297370">
    <property type="component" value="Unassembled WGS sequence"/>
</dbReference>
<dbReference type="EMBL" id="JAPZEG010000013">
    <property type="protein sequence ID" value="MDE1204127.1"/>
    <property type="molecule type" value="Genomic_DNA"/>
</dbReference>
<dbReference type="InterPro" id="IPR037522">
    <property type="entry name" value="HD_GYP_dom"/>
</dbReference>
<comment type="caution">
    <text evidence="2">The sequence shown here is derived from an EMBL/GenBank/DDBJ whole genome shotgun (WGS) entry which is preliminary data.</text>
</comment>
<name>A0AAJ1B758_MEDGN</name>
<dbReference type="Gene3D" id="1.10.3210.10">
    <property type="entry name" value="Hypothetical protein af1432"/>
    <property type="match status" value="1"/>
</dbReference>
<evidence type="ECO:0000259" key="1">
    <source>
        <dbReference type="PROSITE" id="PS51832"/>
    </source>
</evidence>
<reference evidence="2" key="1">
    <citation type="submission" date="2021-10" db="EMBL/GenBank/DDBJ databases">
        <title>Collection of gut derived symbiotic bacterial strains cultured from healthy donors.</title>
        <authorList>
            <person name="Lin H."/>
            <person name="Littmann E."/>
            <person name="Claire K."/>
            <person name="Pamer E."/>
        </authorList>
    </citation>
    <scope>NUCLEOTIDE SEQUENCE</scope>
    <source>
        <strain evidence="2">MSK.23.18</strain>
    </source>
</reference>
<organism evidence="2 4">
    <name type="scientific">Mediterraneibacter gnavus</name>
    <name type="common">Ruminococcus gnavus</name>
    <dbReference type="NCBI Taxonomy" id="33038"/>
    <lineage>
        <taxon>Bacteria</taxon>
        <taxon>Bacillati</taxon>
        <taxon>Bacillota</taxon>
        <taxon>Clostridia</taxon>
        <taxon>Lachnospirales</taxon>
        <taxon>Lachnospiraceae</taxon>
        <taxon>Mediterraneibacter</taxon>
    </lineage>
</organism>
<gene>
    <name evidence="2" type="ORF">LIQ08_08550</name>
    <name evidence="3" type="ORF">O4N78_11200</name>
</gene>
<evidence type="ECO:0000313" key="3">
    <source>
        <dbReference type="EMBL" id="MDE1204127.1"/>
    </source>
</evidence>
<accession>A0AAJ1B758</accession>
<protein>
    <recommendedName>
        <fullName evidence="1">HD-GYP domain-containing protein</fullName>
    </recommendedName>
</protein>
<dbReference type="Proteomes" id="UP001149331">
    <property type="component" value="Unassembled WGS sequence"/>
</dbReference>
<feature type="domain" description="HD-GYP" evidence="1">
    <location>
        <begin position="1"/>
        <end position="57"/>
    </location>
</feature>
<dbReference type="PROSITE" id="PS51832">
    <property type="entry name" value="HD_GYP"/>
    <property type="match status" value="1"/>
</dbReference>
<proteinExistence type="predicted"/>
<dbReference type="EMBL" id="JAJBOM010000009">
    <property type="protein sequence ID" value="MCB5619202.1"/>
    <property type="molecule type" value="Genomic_DNA"/>
</dbReference>
<sequence length="57" mass="6532">MDAYDALVSVRPYKRKLKHEEAIRMIANGECGVFSKKLLQCFIAAAMQKEWIKKADS</sequence>
<reference evidence="3" key="2">
    <citation type="submission" date="2022-12" db="EMBL/GenBank/DDBJ databases">
        <title>Genome of R. gnavus strain RSHDN_120.</title>
        <authorList>
            <person name="Abdugheni R."/>
        </authorList>
    </citation>
    <scope>NUCLEOTIDE SEQUENCE</scope>
    <source>
        <strain evidence="3">RSHDN_120</strain>
    </source>
</reference>
<evidence type="ECO:0000313" key="2">
    <source>
        <dbReference type="EMBL" id="MCB5619202.1"/>
    </source>
</evidence>